<keyword evidence="1" id="KW-0472">Membrane</keyword>
<proteinExistence type="predicted"/>
<reference evidence="2 3" key="1">
    <citation type="submission" date="2019-03" db="EMBL/GenBank/DDBJ databases">
        <authorList>
            <consortium name="Pathogen Informatics"/>
        </authorList>
    </citation>
    <scope>NUCLEOTIDE SEQUENCE [LARGE SCALE GENOMIC DNA]</scope>
    <source>
        <strain evidence="2 3">NCTC12998</strain>
    </source>
</reference>
<dbReference type="EMBL" id="CAADJE010000001">
    <property type="protein sequence ID" value="VFS55399.1"/>
    <property type="molecule type" value="Genomic_DNA"/>
</dbReference>
<keyword evidence="1" id="KW-0812">Transmembrane</keyword>
<sequence>MSRAEKPQIMSLVVWSALIPVLPFMLASWAIRWPADDGGEPDSY</sequence>
<name>A0A485AF67_RAOPL</name>
<protein>
    <submittedName>
        <fullName evidence="2">Probable amino-acid metabolite efflux pump</fullName>
    </submittedName>
</protein>
<evidence type="ECO:0000313" key="3">
    <source>
        <dbReference type="Proteomes" id="UP000345637"/>
    </source>
</evidence>
<dbReference type="AlphaFoldDB" id="A0A485AF67"/>
<feature type="transmembrane region" description="Helical" evidence="1">
    <location>
        <begin position="12"/>
        <end position="31"/>
    </location>
</feature>
<gene>
    <name evidence="2" type="primary">eamA_2</name>
    <name evidence="2" type="ORF">NCTC12998_00084</name>
</gene>
<accession>A0A485AF67</accession>
<evidence type="ECO:0000313" key="2">
    <source>
        <dbReference type="EMBL" id="VFS55399.1"/>
    </source>
</evidence>
<organism evidence="2 3">
    <name type="scientific">Raoultella planticola</name>
    <name type="common">Klebsiella planticola</name>
    <dbReference type="NCBI Taxonomy" id="575"/>
    <lineage>
        <taxon>Bacteria</taxon>
        <taxon>Pseudomonadati</taxon>
        <taxon>Pseudomonadota</taxon>
        <taxon>Gammaproteobacteria</taxon>
        <taxon>Enterobacterales</taxon>
        <taxon>Enterobacteriaceae</taxon>
        <taxon>Klebsiella/Raoultella group</taxon>
        <taxon>Raoultella</taxon>
    </lineage>
</organism>
<keyword evidence="1" id="KW-1133">Transmembrane helix</keyword>
<dbReference type="Proteomes" id="UP000345637">
    <property type="component" value="Unassembled WGS sequence"/>
</dbReference>
<evidence type="ECO:0000256" key="1">
    <source>
        <dbReference type="SAM" id="Phobius"/>
    </source>
</evidence>